<dbReference type="RefSeq" id="WP_105327856.1">
    <property type="nucleotide sequence ID" value="NZ_PUHY01000001.1"/>
</dbReference>
<keyword evidence="3" id="KW-1003">Cell membrane</keyword>
<evidence type="ECO:0000256" key="5">
    <source>
        <dbReference type="ARBA" id="ARBA00022989"/>
    </source>
</evidence>
<dbReference type="Gene3D" id="1.20.1720.10">
    <property type="entry name" value="Multidrug resistance protein D"/>
    <property type="match status" value="1"/>
</dbReference>
<gene>
    <name evidence="9" type="ORF">C5Y83_01465</name>
</gene>
<comment type="caution">
    <text evidence="9">The sequence shown here is derived from an EMBL/GenBank/DDBJ whole genome shotgun (WGS) entry which is preliminary data.</text>
</comment>
<feature type="transmembrane region" description="Helical" evidence="7">
    <location>
        <begin position="324"/>
        <end position="346"/>
    </location>
</feature>
<keyword evidence="2" id="KW-0813">Transport</keyword>
<feature type="transmembrane region" description="Helical" evidence="7">
    <location>
        <begin position="74"/>
        <end position="94"/>
    </location>
</feature>
<accession>A0A2S8G8L9</accession>
<evidence type="ECO:0000256" key="2">
    <source>
        <dbReference type="ARBA" id="ARBA00022448"/>
    </source>
</evidence>
<feature type="transmembrane region" description="Helical" evidence="7">
    <location>
        <begin position="297"/>
        <end position="318"/>
    </location>
</feature>
<dbReference type="AlphaFoldDB" id="A0A2S8G8L9"/>
<keyword evidence="6 7" id="KW-0472">Membrane</keyword>
<feature type="transmembrane region" description="Helical" evidence="7">
    <location>
        <begin position="353"/>
        <end position="375"/>
    </location>
</feature>
<feature type="domain" description="Major facilitator superfamily (MFS) profile" evidence="8">
    <location>
        <begin position="40"/>
        <end position="488"/>
    </location>
</feature>
<feature type="transmembrane region" description="Helical" evidence="7">
    <location>
        <begin position="387"/>
        <end position="411"/>
    </location>
</feature>
<dbReference type="SUPFAM" id="SSF103473">
    <property type="entry name" value="MFS general substrate transporter"/>
    <property type="match status" value="1"/>
</dbReference>
<evidence type="ECO:0000256" key="4">
    <source>
        <dbReference type="ARBA" id="ARBA00022692"/>
    </source>
</evidence>
<dbReference type="EMBL" id="PUHY01000001">
    <property type="protein sequence ID" value="PQO40621.1"/>
    <property type="molecule type" value="Genomic_DNA"/>
</dbReference>
<feature type="transmembrane region" description="Helical" evidence="7">
    <location>
        <begin position="106"/>
        <end position="125"/>
    </location>
</feature>
<sequence length="494" mass="51852">MIIEPADEEITATEASLELGDPDPQWQSASLPVRDNAKTVLAIVLTCYFMIVLDISIVVTGLPDIREGLGFSPVGLSWVQNAYLLCFGGFLLMGARAGDLFGRKRMLLWGLSVFTVASLAIGLAQAPSWLILGRAVQGIGAAILAPTVLSLISTTFAEGPARTKALAYYSMVAGAGSTFGLVVGGIFADQLSWRVGFLINVPIGIGLYWAASKYLTNSASRPGKFDLLGSLGSTIGMGALVFGIIRTAEVGWSDPLTLAAISVAVVLLTLFIINEGRADHPMLPYWLFLSRERSGAYVSRMLFLGAMVSFFFFTTQFMQEVFGFSPLMAGIGFLPVSVPTFISAMAVPRMTNLFGNGIVVALALGLSATGMLWLGQADAGGSYWWDIALPMLFVGFGNGFALGPLTVAGVSGVPDEHQGAASGAVNVAHQLGGTLGLSALVLVFASADLPSIQGVQLLAHRIDAATTGGGVMLCIALVVAILFVLPAEKPKFEK</sequence>
<dbReference type="PANTHER" id="PTHR42718:SF46">
    <property type="entry name" value="BLR6921 PROTEIN"/>
    <property type="match status" value="1"/>
</dbReference>
<evidence type="ECO:0000313" key="9">
    <source>
        <dbReference type="EMBL" id="PQO40621.1"/>
    </source>
</evidence>
<reference evidence="9 10" key="1">
    <citation type="submission" date="2018-02" db="EMBL/GenBank/DDBJ databases">
        <title>Comparative genomes isolates from brazilian mangrove.</title>
        <authorList>
            <person name="Araujo J.E."/>
            <person name="Taketani R.G."/>
            <person name="Silva M.C.P."/>
            <person name="Loureco M.V."/>
            <person name="Andreote F.D."/>
        </authorList>
    </citation>
    <scope>NUCLEOTIDE SEQUENCE [LARGE SCALE GENOMIC DNA]</scope>
    <source>
        <strain evidence="9 10">Hex-1 MGV</strain>
    </source>
</reference>
<name>A0A2S8G8L9_9BACT</name>
<dbReference type="GO" id="GO:0022857">
    <property type="term" value="F:transmembrane transporter activity"/>
    <property type="evidence" value="ECO:0007669"/>
    <property type="project" value="InterPro"/>
</dbReference>
<dbReference type="OrthoDB" id="9816041at2"/>
<protein>
    <submittedName>
        <fullName evidence="9">MFS transporter</fullName>
    </submittedName>
</protein>
<feature type="transmembrane region" description="Helical" evidence="7">
    <location>
        <begin position="193"/>
        <end position="215"/>
    </location>
</feature>
<dbReference type="Gene3D" id="1.20.1250.20">
    <property type="entry name" value="MFS general substrate transporter like domains"/>
    <property type="match status" value="1"/>
</dbReference>
<dbReference type="PANTHER" id="PTHR42718">
    <property type="entry name" value="MAJOR FACILITATOR SUPERFAMILY MULTIDRUG TRANSPORTER MFSC"/>
    <property type="match status" value="1"/>
</dbReference>
<dbReference type="Proteomes" id="UP000238322">
    <property type="component" value="Unassembled WGS sequence"/>
</dbReference>
<dbReference type="CDD" id="cd17321">
    <property type="entry name" value="MFS_MMR_MDR_like"/>
    <property type="match status" value="1"/>
</dbReference>
<keyword evidence="5 7" id="KW-1133">Transmembrane helix</keyword>
<keyword evidence="4 7" id="KW-0812">Transmembrane</keyword>
<feature type="transmembrane region" description="Helical" evidence="7">
    <location>
        <begin position="166"/>
        <end position="187"/>
    </location>
</feature>
<dbReference type="InterPro" id="IPR011701">
    <property type="entry name" value="MFS"/>
</dbReference>
<dbReference type="InterPro" id="IPR036259">
    <property type="entry name" value="MFS_trans_sf"/>
</dbReference>
<dbReference type="GO" id="GO:0005886">
    <property type="term" value="C:plasma membrane"/>
    <property type="evidence" value="ECO:0007669"/>
    <property type="project" value="UniProtKB-SubCell"/>
</dbReference>
<feature type="transmembrane region" description="Helical" evidence="7">
    <location>
        <begin position="40"/>
        <end position="62"/>
    </location>
</feature>
<evidence type="ECO:0000256" key="7">
    <source>
        <dbReference type="SAM" id="Phobius"/>
    </source>
</evidence>
<proteinExistence type="predicted"/>
<dbReference type="PROSITE" id="PS50850">
    <property type="entry name" value="MFS"/>
    <property type="match status" value="1"/>
</dbReference>
<feature type="transmembrane region" description="Helical" evidence="7">
    <location>
        <begin position="423"/>
        <end position="445"/>
    </location>
</feature>
<evidence type="ECO:0000256" key="1">
    <source>
        <dbReference type="ARBA" id="ARBA00004651"/>
    </source>
</evidence>
<dbReference type="Pfam" id="PF07690">
    <property type="entry name" value="MFS_1"/>
    <property type="match status" value="1"/>
</dbReference>
<feature type="transmembrane region" description="Helical" evidence="7">
    <location>
        <begin position="131"/>
        <end position="154"/>
    </location>
</feature>
<feature type="transmembrane region" description="Helical" evidence="7">
    <location>
        <begin position="465"/>
        <end position="485"/>
    </location>
</feature>
<evidence type="ECO:0000256" key="3">
    <source>
        <dbReference type="ARBA" id="ARBA00022475"/>
    </source>
</evidence>
<comment type="subcellular location">
    <subcellularLocation>
        <location evidence="1">Cell membrane</location>
        <topology evidence="1">Multi-pass membrane protein</topology>
    </subcellularLocation>
</comment>
<evidence type="ECO:0000256" key="6">
    <source>
        <dbReference type="ARBA" id="ARBA00023136"/>
    </source>
</evidence>
<feature type="transmembrane region" description="Helical" evidence="7">
    <location>
        <begin position="227"/>
        <end position="245"/>
    </location>
</feature>
<dbReference type="InterPro" id="IPR020846">
    <property type="entry name" value="MFS_dom"/>
</dbReference>
<evidence type="ECO:0000313" key="10">
    <source>
        <dbReference type="Proteomes" id="UP000238322"/>
    </source>
</evidence>
<organism evidence="9 10">
    <name type="scientific">Blastopirellula marina</name>
    <dbReference type="NCBI Taxonomy" id="124"/>
    <lineage>
        <taxon>Bacteria</taxon>
        <taxon>Pseudomonadati</taxon>
        <taxon>Planctomycetota</taxon>
        <taxon>Planctomycetia</taxon>
        <taxon>Pirellulales</taxon>
        <taxon>Pirellulaceae</taxon>
        <taxon>Blastopirellula</taxon>
    </lineage>
</organism>
<feature type="transmembrane region" description="Helical" evidence="7">
    <location>
        <begin position="257"/>
        <end position="276"/>
    </location>
</feature>
<evidence type="ECO:0000259" key="8">
    <source>
        <dbReference type="PROSITE" id="PS50850"/>
    </source>
</evidence>